<reference evidence="3" key="1">
    <citation type="submission" date="2020-05" db="EMBL/GenBank/DDBJ databases">
        <authorList>
            <person name="Chiriac C."/>
            <person name="Salcher M."/>
            <person name="Ghai R."/>
            <person name="Kavagutti S V."/>
        </authorList>
    </citation>
    <scope>NUCLEOTIDE SEQUENCE</scope>
</reference>
<feature type="domain" description="GGDEF" evidence="2">
    <location>
        <begin position="335"/>
        <end position="462"/>
    </location>
</feature>
<feature type="transmembrane region" description="Helical" evidence="1">
    <location>
        <begin position="7"/>
        <end position="28"/>
    </location>
</feature>
<dbReference type="NCBIfam" id="TIGR00254">
    <property type="entry name" value="GGDEF"/>
    <property type="match status" value="1"/>
</dbReference>
<keyword evidence="1" id="KW-1133">Transmembrane helix</keyword>
<feature type="transmembrane region" description="Helical" evidence="1">
    <location>
        <begin position="34"/>
        <end position="51"/>
    </location>
</feature>
<feature type="transmembrane region" description="Helical" evidence="1">
    <location>
        <begin position="187"/>
        <end position="206"/>
    </location>
</feature>
<sequence length="463" mass="50685">MASKKGLRVIAPGLLILHIFLRVLLSSSNVFVDLYLYSAIGFACMGLVLLSPTLTDRITKTSLALAIGIWSTGSALSACQEFYSMPTFTSNLPNSLYLLLYPCLFVAIPRSLVTLVRFGVVEVLDSTIVGLGLTSLGTAFLIRPALPHFSGNFTDTFFAILFPVADLVLLALTLSFIITKKLSARRVLIILGVSVFSASDFIFLWLTVNHHYVFGTITDDGWLIGLVFLSEAMWHRGNEDQERDSMHPVTIALSVLMSATLLGITSLHPGYLPDFILIPTLTTLILAFIRMTIALRQARAIGEERTLARTDELTGLPNRRRFISELNGLSKSDGVESALLLLDLDGFKPINDKHGHEVGDLLLREVSHRFSRALPHGSLIARLGGDEFGIILRGDRHSTFETALALRATLSYPFSIAENQISVGVSIGYVGNDGNGDLLKRADSAMYHAKREGIGVWAEPLRV</sequence>
<dbReference type="EMBL" id="CAEZWO010000017">
    <property type="protein sequence ID" value="CAB4653388.1"/>
    <property type="molecule type" value="Genomic_DNA"/>
</dbReference>
<dbReference type="SUPFAM" id="SSF55073">
    <property type="entry name" value="Nucleotide cyclase"/>
    <property type="match status" value="1"/>
</dbReference>
<dbReference type="InterPro" id="IPR052163">
    <property type="entry name" value="DGC-Regulatory_Protein"/>
</dbReference>
<evidence type="ECO:0000259" key="2">
    <source>
        <dbReference type="PROSITE" id="PS50887"/>
    </source>
</evidence>
<evidence type="ECO:0000256" key="1">
    <source>
        <dbReference type="SAM" id="Phobius"/>
    </source>
</evidence>
<evidence type="ECO:0000313" key="3">
    <source>
        <dbReference type="EMBL" id="CAB4653388.1"/>
    </source>
</evidence>
<feature type="transmembrane region" description="Helical" evidence="1">
    <location>
        <begin position="128"/>
        <end position="146"/>
    </location>
</feature>
<dbReference type="InterPro" id="IPR000160">
    <property type="entry name" value="GGDEF_dom"/>
</dbReference>
<protein>
    <submittedName>
        <fullName evidence="3">Unannotated protein</fullName>
    </submittedName>
</protein>
<dbReference type="PROSITE" id="PS50887">
    <property type="entry name" value="GGDEF"/>
    <property type="match status" value="1"/>
</dbReference>
<feature type="transmembrane region" description="Helical" evidence="1">
    <location>
        <begin position="95"/>
        <end position="116"/>
    </location>
</feature>
<proteinExistence type="predicted"/>
<dbReference type="CDD" id="cd01949">
    <property type="entry name" value="GGDEF"/>
    <property type="match status" value="1"/>
</dbReference>
<gene>
    <name evidence="3" type="ORF">UFOPK2254_00292</name>
    <name evidence="4" type="ORF">UFOPK3241_00188</name>
</gene>
<dbReference type="InterPro" id="IPR043128">
    <property type="entry name" value="Rev_trsase/Diguanyl_cyclase"/>
</dbReference>
<dbReference type="AlphaFoldDB" id="A0A6J6KWZ3"/>
<keyword evidence="1" id="KW-0812">Transmembrane</keyword>
<accession>A0A6J6KWZ3</accession>
<dbReference type="PANTHER" id="PTHR46663">
    <property type="entry name" value="DIGUANYLATE CYCLASE DGCT-RELATED"/>
    <property type="match status" value="1"/>
</dbReference>
<feature type="transmembrane region" description="Helical" evidence="1">
    <location>
        <begin position="271"/>
        <end position="289"/>
    </location>
</feature>
<keyword evidence="1" id="KW-0472">Membrane</keyword>
<name>A0A6J6KWZ3_9ZZZZ</name>
<dbReference type="InterPro" id="IPR029787">
    <property type="entry name" value="Nucleotide_cyclase"/>
</dbReference>
<dbReference type="Pfam" id="PF00990">
    <property type="entry name" value="GGDEF"/>
    <property type="match status" value="1"/>
</dbReference>
<dbReference type="Gene3D" id="3.30.70.270">
    <property type="match status" value="1"/>
</dbReference>
<feature type="transmembrane region" description="Helical" evidence="1">
    <location>
        <begin position="63"/>
        <end position="83"/>
    </location>
</feature>
<organism evidence="3">
    <name type="scientific">freshwater metagenome</name>
    <dbReference type="NCBI Taxonomy" id="449393"/>
    <lineage>
        <taxon>unclassified sequences</taxon>
        <taxon>metagenomes</taxon>
        <taxon>ecological metagenomes</taxon>
    </lineage>
</organism>
<dbReference type="SMART" id="SM00267">
    <property type="entry name" value="GGDEF"/>
    <property type="match status" value="1"/>
</dbReference>
<feature type="transmembrane region" description="Helical" evidence="1">
    <location>
        <begin position="158"/>
        <end position="178"/>
    </location>
</feature>
<dbReference type="EMBL" id="CAFAZX010000005">
    <property type="protein sequence ID" value="CAB4840039.1"/>
    <property type="molecule type" value="Genomic_DNA"/>
</dbReference>
<dbReference type="PANTHER" id="PTHR46663:SF2">
    <property type="entry name" value="GGDEF DOMAIN-CONTAINING PROTEIN"/>
    <property type="match status" value="1"/>
</dbReference>
<evidence type="ECO:0000313" key="4">
    <source>
        <dbReference type="EMBL" id="CAB4840039.1"/>
    </source>
</evidence>